<sequence>MSKPANRRVGLMRRRLSKQYPLAGACQVGRSEGGKSSAERFQSFGPVLRVLLQGLIFRLLSTMPGSRRELASFTIHEPRGCKALKRSTQWIFKDEELGRRTQSESRVGEQRRVRDTCRNGRRVEFGVPAFRTPAPPAPNESPRRRPAFQRDTYHESSAQHGPCVAPVFRSVCRANRPCVDSCGKPGRSVIDRIEIGYVQKAGSAARVRVVGCRTLRIRVGRRGVGCVAAKDLQSGRVTRVPASESRAGLSGIRSLVGGRDAANDRAGSARERGRQARRSSSGLGQQRRRPSGGACGSHHR</sequence>
<proteinExistence type="predicted"/>
<keyword evidence="3" id="KW-1185">Reference proteome</keyword>
<feature type="compositionally biased region" description="Basic and acidic residues" evidence="1">
    <location>
        <begin position="261"/>
        <end position="274"/>
    </location>
</feature>
<feature type="region of interest" description="Disordered" evidence="1">
    <location>
        <begin position="259"/>
        <end position="300"/>
    </location>
</feature>
<evidence type="ECO:0000313" key="3">
    <source>
        <dbReference type="Proteomes" id="UP000214646"/>
    </source>
</evidence>
<evidence type="ECO:0000313" key="2">
    <source>
        <dbReference type="EMBL" id="OWK39147.1"/>
    </source>
</evidence>
<protein>
    <submittedName>
        <fullName evidence="2">Uncharacterized protein</fullName>
    </submittedName>
</protein>
<reference evidence="3" key="1">
    <citation type="submission" date="2017-06" db="EMBL/GenBank/DDBJ databases">
        <title>Genome analysis of Fimbriiglobus ruber SP5, the first member of the order Planctomycetales with confirmed chitinolytic capability.</title>
        <authorList>
            <person name="Ravin N.V."/>
            <person name="Rakitin A.L."/>
            <person name="Ivanova A.A."/>
            <person name="Beletsky A.V."/>
            <person name="Kulichevskaya I.S."/>
            <person name="Mardanov A.V."/>
            <person name="Dedysh S.N."/>
        </authorList>
    </citation>
    <scope>NUCLEOTIDE SEQUENCE [LARGE SCALE GENOMIC DNA]</scope>
    <source>
        <strain evidence="3">SP5</strain>
    </source>
</reference>
<evidence type="ECO:0000256" key="1">
    <source>
        <dbReference type="SAM" id="MobiDB-lite"/>
    </source>
</evidence>
<dbReference type="AlphaFoldDB" id="A0A225DST1"/>
<accession>A0A225DST1</accession>
<name>A0A225DST1_9BACT</name>
<dbReference type="EMBL" id="NIDE01000011">
    <property type="protein sequence ID" value="OWK39147.1"/>
    <property type="molecule type" value="Genomic_DNA"/>
</dbReference>
<dbReference type="Proteomes" id="UP000214646">
    <property type="component" value="Unassembled WGS sequence"/>
</dbReference>
<organism evidence="2 3">
    <name type="scientific">Fimbriiglobus ruber</name>
    <dbReference type="NCBI Taxonomy" id="1908690"/>
    <lineage>
        <taxon>Bacteria</taxon>
        <taxon>Pseudomonadati</taxon>
        <taxon>Planctomycetota</taxon>
        <taxon>Planctomycetia</taxon>
        <taxon>Gemmatales</taxon>
        <taxon>Gemmataceae</taxon>
        <taxon>Fimbriiglobus</taxon>
    </lineage>
</organism>
<gene>
    <name evidence="2" type="ORF">FRUB_06229</name>
</gene>
<comment type="caution">
    <text evidence="2">The sequence shown here is derived from an EMBL/GenBank/DDBJ whole genome shotgun (WGS) entry which is preliminary data.</text>
</comment>